<feature type="transmembrane region" description="Helical" evidence="1">
    <location>
        <begin position="38"/>
        <end position="59"/>
    </location>
</feature>
<keyword evidence="1" id="KW-1133">Transmembrane helix</keyword>
<dbReference type="InterPro" id="IPR017195">
    <property type="entry name" value="ABC_thiamin-permease_prd"/>
</dbReference>
<comment type="caution">
    <text evidence="2">The sequence shown here is derived from an EMBL/GenBank/DDBJ whole genome shotgun (WGS) entry which is preliminary data.</text>
</comment>
<protein>
    <submittedName>
        <fullName evidence="2">ECF transporter S component</fullName>
    </submittedName>
</protein>
<keyword evidence="1" id="KW-0472">Membrane</keyword>
<dbReference type="PIRSF" id="PIRSF037394">
    <property type="entry name" value="ABC_thiamine-permease_YkoE_prd"/>
    <property type="match status" value="1"/>
</dbReference>
<dbReference type="EMBL" id="JBHUCX010000004">
    <property type="protein sequence ID" value="MFD1673333.1"/>
    <property type="molecule type" value="Genomic_DNA"/>
</dbReference>
<keyword evidence="1" id="KW-0812">Transmembrane</keyword>
<organism evidence="2 3">
    <name type="scientific">Alicyclobacillus fodiniaquatilis</name>
    <dbReference type="NCBI Taxonomy" id="1661150"/>
    <lineage>
        <taxon>Bacteria</taxon>
        <taxon>Bacillati</taxon>
        <taxon>Bacillota</taxon>
        <taxon>Bacilli</taxon>
        <taxon>Bacillales</taxon>
        <taxon>Alicyclobacillaceae</taxon>
        <taxon>Alicyclobacillus</taxon>
    </lineage>
</organism>
<feature type="transmembrane region" description="Helical" evidence="1">
    <location>
        <begin position="91"/>
        <end position="107"/>
    </location>
</feature>
<evidence type="ECO:0000256" key="1">
    <source>
        <dbReference type="SAM" id="Phobius"/>
    </source>
</evidence>
<feature type="transmembrane region" description="Helical" evidence="1">
    <location>
        <begin position="144"/>
        <end position="162"/>
    </location>
</feature>
<proteinExistence type="predicted"/>
<keyword evidence="3" id="KW-1185">Reference proteome</keyword>
<accession>A0ABW4JBR2</accession>
<dbReference type="Pfam" id="PF09819">
    <property type="entry name" value="ABC_cobalt"/>
    <property type="match status" value="1"/>
</dbReference>
<evidence type="ECO:0000313" key="2">
    <source>
        <dbReference type="EMBL" id="MFD1673333.1"/>
    </source>
</evidence>
<name>A0ABW4JBR2_9BACL</name>
<evidence type="ECO:0000313" key="3">
    <source>
        <dbReference type="Proteomes" id="UP001597079"/>
    </source>
</evidence>
<feature type="transmembrane region" description="Helical" evidence="1">
    <location>
        <begin position="114"/>
        <end position="132"/>
    </location>
</feature>
<feature type="transmembrane region" description="Helical" evidence="1">
    <location>
        <begin position="66"/>
        <end position="85"/>
    </location>
</feature>
<dbReference type="RefSeq" id="WP_377940697.1">
    <property type="nucleotide sequence ID" value="NZ_JBHUCX010000004.1"/>
</dbReference>
<sequence>MARWKLRDVIVMVVLAIVCGGIYYLSDFLYDVISGAWVPLQGLINGLWMIASVLVAYVIRRPGAALLAEMVGASVELLLGSQWGFSNLTSGLVQGVGAELAFFIFFYRRYNLPVCLLSGFLASLGCAFQWFWQSGGDKLSATVIVGYFVATLLSGVVLAGWLPKLVGDALNRAGVVRNFAIGQQTRTLNR</sequence>
<reference evidence="3" key="1">
    <citation type="journal article" date="2019" name="Int. J. Syst. Evol. Microbiol.">
        <title>The Global Catalogue of Microorganisms (GCM) 10K type strain sequencing project: providing services to taxonomists for standard genome sequencing and annotation.</title>
        <authorList>
            <consortium name="The Broad Institute Genomics Platform"/>
            <consortium name="The Broad Institute Genome Sequencing Center for Infectious Disease"/>
            <person name="Wu L."/>
            <person name="Ma J."/>
        </authorList>
    </citation>
    <scope>NUCLEOTIDE SEQUENCE [LARGE SCALE GENOMIC DNA]</scope>
    <source>
        <strain evidence="3">CGMCC 1.12286</strain>
    </source>
</reference>
<dbReference type="Proteomes" id="UP001597079">
    <property type="component" value="Unassembled WGS sequence"/>
</dbReference>
<feature type="transmembrane region" description="Helical" evidence="1">
    <location>
        <begin position="9"/>
        <end position="26"/>
    </location>
</feature>
<gene>
    <name evidence="2" type="ORF">ACFSB2_01170</name>
</gene>